<evidence type="ECO:0000256" key="3">
    <source>
        <dbReference type="ARBA" id="ARBA00022692"/>
    </source>
</evidence>
<reference evidence="12 13" key="1">
    <citation type="submission" date="2020-02" db="EMBL/GenBank/DDBJ databases">
        <authorList>
            <person name="Kim M.K."/>
        </authorList>
    </citation>
    <scope>NUCLEOTIDE SEQUENCE [LARGE SCALE GENOMIC DNA]</scope>
    <source>
        <strain evidence="12 13">17J57-3</strain>
    </source>
</reference>
<dbReference type="Gene3D" id="2.10.70.100">
    <property type="match status" value="1"/>
</dbReference>
<dbReference type="GO" id="GO:0071732">
    <property type="term" value="P:cellular response to nitric oxide"/>
    <property type="evidence" value="ECO:0007669"/>
    <property type="project" value="UniProtKB-ARBA"/>
</dbReference>
<feature type="domain" description="PAC" evidence="9">
    <location>
        <begin position="531"/>
        <end position="581"/>
    </location>
</feature>
<protein>
    <submittedName>
        <fullName evidence="12">EAL domain-containing protein</fullName>
    </submittedName>
</protein>
<feature type="domain" description="GGDEF" evidence="11">
    <location>
        <begin position="613"/>
        <end position="746"/>
    </location>
</feature>
<dbReference type="Pfam" id="PF00990">
    <property type="entry name" value="GGDEF"/>
    <property type="match status" value="1"/>
</dbReference>
<accession>A0A6B3SPY3</accession>
<evidence type="ECO:0000313" key="12">
    <source>
        <dbReference type="EMBL" id="NEX60472.1"/>
    </source>
</evidence>
<dbReference type="SUPFAM" id="SSF55073">
    <property type="entry name" value="Nucleotide cyclase"/>
    <property type="match status" value="1"/>
</dbReference>
<dbReference type="SUPFAM" id="SSF55785">
    <property type="entry name" value="PYP-like sensor domain (PAS domain)"/>
    <property type="match status" value="2"/>
</dbReference>
<dbReference type="NCBIfam" id="TIGR00254">
    <property type="entry name" value="GGDEF"/>
    <property type="match status" value="1"/>
</dbReference>
<sequence length="1014" mass="112626">MRKMLLPLTAEPASAWTIAGRFVVLAALCLGASSASRQLAIPPSVVSALWPPSAVALCGLLAWGWQMIPAIWLGCVLAAFLAGIPPQTAALVGLGNALEPVIALLLMHRVFRRGSDLYHYDRVFKFIGIAAASAMISATVGTSALALTDPIDRGPFAVNWLTWWLGNSSAIVIVVPLLMSWNAGASIAWTPRKRIEAAAFAILLPATSQLAFSRIGGELDLSYLCLPFILWAAFRFSLCTVTLTTGLICVIATWNTTHGLGPFASSDLNTSYLVLMTFTGVVGTMGLVLAGLVHRYREAERSLRAERDMLELRVQERTEGLASELAQRRRVEAELADAQHLAGIGSWLWDPVRRTVHWSDELYRIVGAERGSFVPDPTSCLALIHPDDLAQVEQAIRQGSTERTPFELEHRLLTLQGETRIVLSRGQAAHADDGKLRIHGTVQDITKARGTEASRREAESRYRTLVEVSPDAILVQQDSRFVFANEAAVHLLGASSPQEVIGRSIYDFIHPSYHELVQERLLYLEDGEQVLSLEERLVRLDGSEVDVEVNSAPFQHDGRSASLFIMRDITERRRSVEQMAYLAHYDSLTGLPNRMLFHQRLEHALHLAERPGQTLEILFLDLDRFKNINDTLGHATGDLVLKETALRLQGILRDSDTVARLGGDEFVVLVENIDEPHRGGKIAEKILNAFKAPFLHEHEPLSISTSIGIASYPDDGRDASTLLKNADIAMYRAKELGRNNFCYYSPELNRHSTERLIMEFALSTAIQNAQLFLLYQPKVDLLTNRITGMEALLRWRHPTLGLIAPDKFIPLAEETGLIIPIGYWAIREACAQNRKWQDYNTTRLRVAVNLSLRQLNDSSLIENIRAILDETDLDPRYLELEITETAVMSNPDKASALLNELRAMNISVAIDDFGTGYSSLAYLKQFPIRAVKIDRSFVQGIPANHDDSAITKAIINLAHSLECSVIAEGAETQQQYDFLRDHDCDSVQGYYFSEPMSADSFGDLLRTQTTLTMH</sequence>
<dbReference type="InterPro" id="IPR029787">
    <property type="entry name" value="Nucleotide_cyclase"/>
</dbReference>
<name>A0A6B3SPY3_9BURK</name>
<dbReference type="GO" id="GO:0005886">
    <property type="term" value="C:plasma membrane"/>
    <property type="evidence" value="ECO:0007669"/>
    <property type="project" value="UniProtKB-SubCell"/>
</dbReference>
<dbReference type="PANTHER" id="PTHR44757:SF2">
    <property type="entry name" value="BIOFILM ARCHITECTURE MAINTENANCE PROTEIN MBAA"/>
    <property type="match status" value="1"/>
</dbReference>
<dbReference type="Pfam" id="PF00563">
    <property type="entry name" value="EAL"/>
    <property type="match status" value="1"/>
</dbReference>
<dbReference type="Pfam" id="PF13426">
    <property type="entry name" value="PAS_9"/>
    <property type="match status" value="1"/>
</dbReference>
<evidence type="ECO:0000259" key="8">
    <source>
        <dbReference type="PROSITE" id="PS50112"/>
    </source>
</evidence>
<dbReference type="PANTHER" id="PTHR44757">
    <property type="entry name" value="DIGUANYLATE CYCLASE DGCP"/>
    <property type="match status" value="1"/>
</dbReference>
<dbReference type="InterPro" id="IPR043128">
    <property type="entry name" value="Rev_trsase/Diguanyl_cyclase"/>
</dbReference>
<dbReference type="InterPro" id="IPR000700">
    <property type="entry name" value="PAS-assoc_C"/>
</dbReference>
<dbReference type="CDD" id="cd01948">
    <property type="entry name" value="EAL"/>
    <property type="match status" value="1"/>
</dbReference>
<comment type="catalytic activity">
    <reaction evidence="6">
        <text>3',3'-c-di-GMP + H2O = 5'-phosphoguanylyl(3'-&gt;5')guanosine + H(+)</text>
        <dbReference type="Rhea" id="RHEA:24902"/>
        <dbReference type="ChEBI" id="CHEBI:15377"/>
        <dbReference type="ChEBI" id="CHEBI:15378"/>
        <dbReference type="ChEBI" id="CHEBI:58754"/>
        <dbReference type="ChEBI" id="CHEBI:58805"/>
        <dbReference type="EC" id="3.1.4.52"/>
    </reaction>
    <physiologicalReaction direction="left-to-right" evidence="6">
        <dbReference type="Rhea" id="RHEA:24903"/>
    </physiologicalReaction>
</comment>
<keyword evidence="5 7" id="KW-0472">Membrane</keyword>
<dbReference type="SMART" id="SM00091">
    <property type="entry name" value="PAS"/>
    <property type="match status" value="2"/>
</dbReference>
<dbReference type="AlphaFoldDB" id="A0A6B3SPY3"/>
<organism evidence="12 13">
    <name type="scientific">Noviherbaspirillum galbum</name>
    <dbReference type="NCBI Taxonomy" id="2709383"/>
    <lineage>
        <taxon>Bacteria</taxon>
        <taxon>Pseudomonadati</taxon>
        <taxon>Pseudomonadota</taxon>
        <taxon>Betaproteobacteria</taxon>
        <taxon>Burkholderiales</taxon>
        <taxon>Oxalobacteraceae</taxon>
        <taxon>Noviherbaspirillum</taxon>
    </lineage>
</organism>
<evidence type="ECO:0000256" key="6">
    <source>
        <dbReference type="ARBA" id="ARBA00051114"/>
    </source>
</evidence>
<gene>
    <name evidence="12" type="ORF">G3574_05235</name>
</gene>
<dbReference type="Pfam" id="PF05231">
    <property type="entry name" value="MASE1"/>
    <property type="match status" value="1"/>
</dbReference>
<dbReference type="CDD" id="cd00130">
    <property type="entry name" value="PAS"/>
    <property type="match status" value="2"/>
</dbReference>
<dbReference type="PROSITE" id="PS50887">
    <property type="entry name" value="GGDEF"/>
    <property type="match status" value="1"/>
</dbReference>
<feature type="domain" description="EAL" evidence="10">
    <location>
        <begin position="755"/>
        <end position="1009"/>
    </location>
</feature>
<evidence type="ECO:0000259" key="10">
    <source>
        <dbReference type="PROSITE" id="PS50883"/>
    </source>
</evidence>
<evidence type="ECO:0000256" key="4">
    <source>
        <dbReference type="ARBA" id="ARBA00022989"/>
    </source>
</evidence>
<dbReference type="SUPFAM" id="SSF141868">
    <property type="entry name" value="EAL domain-like"/>
    <property type="match status" value="1"/>
</dbReference>
<dbReference type="InterPro" id="IPR052155">
    <property type="entry name" value="Biofilm_reg_signaling"/>
</dbReference>
<dbReference type="EMBL" id="JAAIVB010000012">
    <property type="protein sequence ID" value="NEX60472.1"/>
    <property type="molecule type" value="Genomic_DNA"/>
</dbReference>
<evidence type="ECO:0000313" key="13">
    <source>
        <dbReference type="Proteomes" id="UP000482155"/>
    </source>
</evidence>
<dbReference type="Gene3D" id="3.20.20.450">
    <property type="entry name" value="EAL domain"/>
    <property type="match status" value="1"/>
</dbReference>
<feature type="transmembrane region" description="Helical" evidence="7">
    <location>
        <begin position="195"/>
        <end position="216"/>
    </location>
</feature>
<feature type="transmembrane region" description="Helical" evidence="7">
    <location>
        <begin position="123"/>
        <end position="148"/>
    </location>
</feature>
<dbReference type="GO" id="GO:0071111">
    <property type="term" value="F:cyclic-guanylate-specific phosphodiesterase activity"/>
    <property type="evidence" value="ECO:0007669"/>
    <property type="project" value="UniProtKB-EC"/>
</dbReference>
<evidence type="ECO:0000259" key="11">
    <source>
        <dbReference type="PROSITE" id="PS50887"/>
    </source>
</evidence>
<dbReference type="Pfam" id="PF08447">
    <property type="entry name" value="PAS_3"/>
    <property type="match status" value="1"/>
</dbReference>
<dbReference type="Gene3D" id="3.30.450.20">
    <property type="entry name" value="PAS domain"/>
    <property type="match status" value="2"/>
</dbReference>
<keyword evidence="4 7" id="KW-1133">Transmembrane helix</keyword>
<dbReference type="PROSITE" id="PS50883">
    <property type="entry name" value="EAL"/>
    <property type="match status" value="1"/>
</dbReference>
<comment type="subcellular location">
    <subcellularLocation>
        <location evidence="1">Cell membrane</location>
        <topology evidence="1">Multi-pass membrane protein</topology>
    </subcellularLocation>
</comment>
<keyword evidence="3 7" id="KW-0812">Transmembrane</keyword>
<dbReference type="SMART" id="SM00267">
    <property type="entry name" value="GGDEF"/>
    <property type="match status" value="1"/>
</dbReference>
<feature type="transmembrane region" description="Helical" evidence="7">
    <location>
        <begin position="160"/>
        <end position="183"/>
    </location>
</feature>
<dbReference type="InterPro" id="IPR000014">
    <property type="entry name" value="PAS"/>
</dbReference>
<dbReference type="InterPro" id="IPR007895">
    <property type="entry name" value="MASE1"/>
</dbReference>
<dbReference type="PROSITE" id="PS50113">
    <property type="entry name" value="PAC"/>
    <property type="match status" value="1"/>
</dbReference>
<dbReference type="InterPro" id="IPR013655">
    <property type="entry name" value="PAS_fold_3"/>
</dbReference>
<dbReference type="InterPro" id="IPR035919">
    <property type="entry name" value="EAL_sf"/>
</dbReference>
<dbReference type="FunFam" id="3.30.70.270:FF:000001">
    <property type="entry name" value="Diguanylate cyclase domain protein"/>
    <property type="match status" value="1"/>
</dbReference>
<feature type="transmembrane region" description="Helical" evidence="7">
    <location>
        <begin position="228"/>
        <end position="251"/>
    </location>
</feature>
<dbReference type="InterPro" id="IPR035965">
    <property type="entry name" value="PAS-like_dom_sf"/>
</dbReference>
<feature type="transmembrane region" description="Helical" evidence="7">
    <location>
        <begin position="45"/>
        <end position="63"/>
    </location>
</feature>
<proteinExistence type="predicted"/>
<feature type="transmembrane region" description="Helical" evidence="7">
    <location>
        <begin position="272"/>
        <end position="293"/>
    </location>
</feature>
<evidence type="ECO:0000256" key="1">
    <source>
        <dbReference type="ARBA" id="ARBA00004651"/>
    </source>
</evidence>
<dbReference type="Proteomes" id="UP000482155">
    <property type="component" value="Unassembled WGS sequence"/>
</dbReference>
<keyword evidence="2" id="KW-1003">Cell membrane</keyword>
<dbReference type="InterPro" id="IPR001610">
    <property type="entry name" value="PAC"/>
</dbReference>
<feature type="transmembrane region" description="Helical" evidence="7">
    <location>
        <begin position="68"/>
        <end position="84"/>
    </location>
</feature>
<keyword evidence="13" id="KW-1185">Reference proteome</keyword>
<dbReference type="NCBIfam" id="TIGR00229">
    <property type="entry name" value="sensory_box"/>
    <property type="match status" value="1"/>
</dbReference>
<dbReference type="PROSITE" id="PS50112">
    <property type="entry name" value="PAS"/>
    <property type="match status" value="1"/>
</dbReference>
<dbReference type="FunFam" id="3.20.20.450:FF:000001">
    <property type="entry name" value="Cyclic di-GMP phosphodiesterase yahA"/>
    <property type="match status" value="1"/>
</dbReference>
<dbReference type="SMART" id="SM00052">
    <property type="entry name" value="EAL"/>
    <property type="match status" value="1"/>
</dbReference>
<evidence type="ECO:0000256" key="5">
    <source>
        <dbReference type="ARBA" id="ARBA00023136"/>
    </source>
</evidence>
<dbReference type="InterPro" id="IPR000160">
    <property type="entry name" value="GGDEF_dom"/>
</dbReference>
<evidence type="ECO:0000259" key="9">
    <source>
        <dbReference type="PROSITE" id="PS50113"/>
    </source>
</evidence>
<dbReference type="CDD" id="cd01949">
    <property type="entry name" value="GGDEF"/>
    <property type="match status" value="1"/>
</dbReference>
<dbReference type="InterPro" id="IPR001633">
    <property type="entry name" value="EAL_dom"/>
</dbReference>
<feature type="transmembrane region" description="Helical" evidence="7">
    <location>
        <begin position="90"/>
        <end position="111"/>
    </location>
</feature>
<comment type="caution">
    <text evidence="12">The sequence shown here is derived from an EMBL/GenBank/DDBJ whole genome shotgun (WGS) entry which is preliminary data.</text>
</comment>
<evidence type="ECO:0000256" key="7">
    <source>
        <dbReference type="SAM" id="Phobius"/>
    </source>
</evidence>
<feature type="domain" description="PAS" evidence="8">
    <location>
        <begin position="458"/>
        <end position="528"/>
    </location>
</feature>
<dbReference type="SMART" id="SM00086">
    <property type="entry name" value="PAC"/>
    <property type="match status" value="2"/>
</dbReference>
<dbReference type="Gene3D" id="3.30.70.270">
    <property type="match status" value="1"/>
</dbReference>
<evidence type="ECO:0000256" key="2">
    <source>
        <dbReference type="ARBA" id="ARBA00022475"/>
    </source>
</evidence>